<sequence>MRRPIKAVLGPRHAVEVSAADERRAVPWPVLCSLAGLLLPASVLAQSVIAAAEPQPVNHRGPWGVQIQTRLDSEYGYNSNVTAQRDPALAIGSNYYGLTPSLRVSGQRGQDRYALSYQGAYREYTASSADSYYDQRWALNTRWRYGLRHALALNASFDKSNESRGEELTEGFSQRQLEGFGVTREMPFTLDDTELRYSYGAPEARGKLEVALQQKNKRYQALSSYTPDFAEYVDEKNWRENTLITELFDQVSHESRFRYTLQTNQRHYRASPQNDTNDYFAWFGVRSQLTGKTKADVNIGWLHKTFAAGESRTFDGLNWDVRVDWMPVNRSQFSVVTWQRAVDPDSSGVYVNQRRYALGWLYNVTPSLAVLTDYRFTREKYQGKPRSDSFRDFSLGIEYRLRPSVLLSMNYLRSSHSTTNPTDPLFIGNRFVERDIGYDRNAAALAVKIAF</sequence>
<name>A0A8I1W6H1_PLESH</name>
<reference evidence="1" key="1">
    <citation type="submission" date="2021-03" db="EMBL/GenBank/DDBJ databases">
        <title>Plesiomonas shigelloides zfcc0051, isolated from zebrafish feces.</title>
        <authorList>
            <person name="Vanderhoek Z."/>
            <person name="Gaulke C."/>
        </authorList>
    </citation>
    <scope>NUCLEOTIDE SEQUENCE</scope>
    <source>
        <strain evidence="1">Zfcc0051</strain>
    </source>
</reference>
<accession>A0A8I1W6H1</accession>
<dbReference type="EMBL" id="JAFNAA010000001">
    <property type="protein sequence ID" value="MBO1106910.1"/>
    <property type="molecule type" value="Genomic_DNA"/>
</dbReference>
<dbReference type="RefSeq" id="WP_207541493.1">
    <property type="nucleotide sequence ID" value="NZ_JAFNAA010000001.1"/>
</dbReference>
<evidence type="ECO:0000313" key="2">
    <source>
        <dbReference type="Proteomes" id="UP000664658"/>
    </source>
</evidence>
<dbReference type="InterPro" id="IPR018759">
    <property type="entry name" value="BBP2_2"/>
</dbReference>
<organism evidence="1 2">
    <name type="scientific">Plesiomonas shigelloides</name>
    <name type="common">Aeromonas shigelloides</name>
    <dbReference type="NCBI Taxonomy" id="703"/>
    <lineage>
        <taxon>Bacteria</taxon>
        <taxon>Pseudomonadati</taxon>
        <taxon>Pseudomonadota</taxon>
        <taxon>Gammaproteobacteria</taxon>
        <taxon>Enterobacterales</taxon>
        <taxon>Enterobacteriaceae</taxon>
        <taxon>Plesiomonas</taxon>
    </lineage>
</organism>
<proteinExistence type="predicted"/>
<evidence type="ECO:0000313" key="1">
    <source>
        <dbReference type="EMBL" id="MBO1106910.1"/>
    </source>
</evidence>
<dbReference type="Pfam" id="PF10082">
    <property type="entry name" value="BBP2_2"/>
    <property type="match status" value="1"/>
</dbReference>
<comment type="caution">
    <text evidence="1">The sequence shown here is derived from an EMBL/GenBank/DDBJ whole genome shotgun (WGS) entry which is preliminary data.</text>
</comment>
<dbReference type="AlphaFoldDB" id="A0A8I1W6H1"/>
<dbReference type="Proteomes" id="UP000664658">
    <property type="component" value="Unassembled WGS sequence"/>
</dbReference>
<gene>
    <name evidence="1" type="ORF">J2R62_01515</name>
</gene>
<protein>
    <submittedName>
        <fullName evidence="1">Outer membrane beta-barrel protein</fullName>
    </submittedName>
</protein>